<comment type="caution">
    <text evidence="2">The sequence shown here is derived from an EMBL/GenBank/DDBJ whole genome shotgun (WGS) entry which is preliminary data.</text>
</comment>
<name>A0AAV2W217_9BIFI</name>
<feature type="compositionally biased region" description="Polar residues" evidence="1">
    <location>
        <begin position="35"/>
        <end position="47"/>
    </location>
</feature>
<sequence>MATGLHNCVHIRSFIHLESLLPSTHELTARHHQSTIHTPANNATFNTHIPRDKKRPGHRRWKQPRSI</sequence>
<organism evidence="2 3">
    <name type="scientific">Bifidobacterium animalis subsp. animalis IM386</name>
    <dbReference type="NCBI Taxonomy" id="1402194"/>
    <lineage>
        <taxon>Bacteria</taxon>
        <taxon>Bacillati</taxon>
        <taxon>Actinomycetota</taxon>
        <taxon>Actinomycetes</taxon>
        <taxon>Bifidobacteriales</taxon>
        <taxon>Bifidobacteriaceae</taxon>
        <taxon>Bifidobacterium</taxon>
    </lineage>
</organism>
<evidence type="ECO:0000313" key="2">
    <source>
        <dbReference type="EMBL" id="CDI66978.1"/>
    </source>
</evidence>
<protein>
    <submittedName>
        <fullName evidence="2">Uncharacterized protein</fullName>
    </submittedName>
</protein>
<reference evidence="2 3" key="2">
    <citation type="submission" date="2015-01" db="EMBL/GenBank/DDBJ databases">
        <title>Genome sequence of a Bifidobacterium animalis strain.</title>
        <authorList>
            <person name="Bogovic-Matijasic B."/>
            <person name="Hacin B."/>
            <person name="Citar M."/>
            <person name="Svigelj K."/>
            <person name="Stempelj M."/>
            <person name="Rogelj I."/>
        </authorList>
    </citation>
    <scope>NUCLEOTIDE SEQUENCE [LARGE SCALE GENOMIC DNA]</scope>
    <source>
        <strain evidence="2 3">IM386</strain>
    </source>
</reference>
<feature type="compositionally biased region" description="Basic residues" evidence="1">
    <location>
        <begin position="51"/>
        <end position="67"/>
    </location>
</feature>
<dbReference type="AlphaFoldDB" id="A0AAV2W217"/>
<reference evidence="2 3" key="1">
    <citation type="submission" date="2013-10" db="EMBL/GenBank/DDBJ databases">
        <authorList>
            <person name="Manrique M."/>
        </authorList>
    </citation>
    <scope>NUCLEOTIDE SEQUENCE [LARGE SCALE GENOMIC DNA]</scope>
    <source>
        <strain evidence="2 3">IM386</strain>
    </source>
</reference>
<evidence type="ECO:0000256" key="1">
    <source>
        <dbReference type="SAM" id="MobiDB-lite"/>
    </source>
</evidence>
<accession>A0AAV2W217</accession>
<proteinExistence type="predicted"/>
<gene>
    <name evidence="2" type="ORF">BANIM336_00283</name>
</gene>
<feature type="region of interest" description="Disordered" evidence="1">
    <location>
        <begin position="28"/>
        <end position="67"/>
    </location>
</feature>
<dbReference type="Proteomes" id="UP000035645">
    <property type="component" value="Unassembled WGS sequence"/>
</dbReference>
<dbReference type="EMBL" id="CBUQ010000004">
    <property type="protein sequence ID" value="CDI66978.1"/>
    <property type="molecule type" value="Genomic_DNA"/>
</dbReference>
<evidence type="ECO:0000313" key="3">
    <source>
        <dbReference type="Proteomes" id="UP000035645"/>
    </source>
</evidence>